<reference evidence="2 3" key="1">
    <citation type="submission" date="2016-11" db="EMBL/GenBank/DDBJ databases">
        <authorList>
            <person name="Jaros S."/>
            <person name="Januszkiewicz K."/>
            <person name="Wedrychowicz H."/>
        </authorList>
    </citation>
    <scope>NUCLEOTIDE SEQUENCE [LARGE SCALE GENOMIC DNA]</scope>
    <source>
        <strain evidence="2 3">DSM 100565</strain>
    </source>
</reference>
<dbReference type="GO" id="GO:0016787">
    <property type="term" value="F:hydrolase activity"/>
    <property type="evidence" value="ECO:0007669"/>
    <property type="project" value="UniProtKB-KW"/>
</dbReference>
<dbReference type="Gene3D" id="3.30.750.70">
    <property type="entry name" value="4-hydroxybutyrate coenzyme like domains"/>
    <property type="match status" value="1"/>
</dbReference>
<dbReference type="STRING" id="1447782.SAMN05444417_2368"/>
<dbReference type="OrthoDB" id="9801795at2"/>
<protein>
    <submittedName>
        <fullName evidence="2">Acyl-CoA hydrolase</fullName>
    </submittedName>
</protein>
<feature type="domain" description="Acetyl-CoA hydrolase/transferase C-terminal" evidence="1">
    <location>
        <begin position="329"/>
        <end position="489"/>
    </location>
</feature>
<organism evidence="2 3">
    <name type="scientific">Wenxinia saemankumensis</name>
    <dbReference type="NCBI Taxonomy" id="1447782"/>
    <lineage>
        <taxon>Bacteria</taxon>
        <taxon>Pseudomonadati</taxon>
        <taxon>Pseudomonadota</taxon>
        <taxon>Alphaproteobacteria</taxon>
        <taxon>Rhodobacterales</taxon>
        <taxon>Roseobacteraceae</taxon>
        <taxon>Wenxinia</taxon>
    </lineage>
</organism>
<name>A0A1M6FKF6_9RHOB</name>
<dbReference type="Proteomes" id="UP000184292">
    <property type="component" value="Unassembled WGS sequence"/>
</dbReference>
<evidence type="ECO:0000259" key="1">
    <source>
        <dbReference type="Pfam" id="PF13336"/>
    </source>
</evidence>
<dbReference type="PANTHER" id="PTHR21432">
    <property type="entry name" value="ACETYL-COA HYDROLASE-RELATED"/>
    <property type="match status" value="1"/>
</dbReference>
<dbReference type="Gene3D" id="3.40.1080.20">
    <property type="entry name" value="Acetyl-CoA hydrolase/transferase C-terminal domain"/>
    <property type="match status" value="1"/>
</dbReference>
<evidence type="ECO:0000313" key="2">
    <source>
        <dbReference type="EMBL" id="SHI98177.1"/>
    </source>
</evidence>
<sequence length="612" mass="66255">MPWMTDPDAAAHEAVRLTGGEIRLALPLGLGKPVRFVNALVRLARDDPSIRLDIFTALTLEVPDPADDMERRFLGPARDRLFGAYPDLLYARMLRDGTLPANVTVSEFFFMAGNWLRHEGAQQSYVSANYTDALHVLVSRRPNVVAQLVAEEGESISLSSNTDISTDLFRMRDAGALDFVAVAEVHPQMPFLDGEGAIRPAGDFAVRLRPRDGYELFSAVKRPVERPAHAIGLHVAGLVADGGTLQIGIGAIGDAVAHALILRHRGEDGAIRVTCPFPVPSAATGPFDTGLHVVTEMLVGGLLALFEAGVVKREVDGIAVNAGFFVDTRDFYRRLREMPRDRRDRIAMRPVSFTNTLYGDEAGRRAARSGARFVNGAMKVSLLGDVMSDTVADGQVVSGVGGQFNFVEQAMALRDGRSIITVPATRMSGGRVESNIVWSVETTTVPRHMRDIVVSEYGIADLGGRSDAEVIAALIGIADSRFQEGLVARAKSAGKLPQDYVLPEAARQNTPVRLEAWLAPFAHRLPDFPLGTDFDDVERRLLPALATLRRESASWAGRARLLRDAVFRRGDVDAGAMRRMGFAPGTWRPAGLALKGALRREARSGPGPSAGS</sequence>
<dbReference type="InterPro" id="IPR038460">
    <property type="entry name" value="AcetylCoA_hyd_C_sf"/>
</dbReference>
<proteinExistence type="predicted"/>
<dbReference type="AlphaFoldDB" id="A0A1M6FKF6"/>
<dbReference type="InterPro" id="IPR046433">
    <property type="entry name" value="ActCoA_hydro"/>
</dbReference>
<accession>A0A1M6FKF6</accession>
<dbReference type="Pfam" id="PF13336">
    <property type="entry name" value="AcetylCoA_hyd_C"/>
    <property type="match status" value="1"/>
</dbReference>
<dbReference type="InterPro" id="IPR037171">
    <property type="entry name" value="NagB/RpiA_transferase-like"/>
</dbReference>
<dbReference type="EMBL" id="FQYO01000004">
    <property type="protein sequence ID" value="SHI98177.1"/>
    <property type="molecule type" value="Genomic_DNA"/>
</dbReference>
<dbReference type="GO" id="GO:0008775">
    <property type="term" value="F:acetate CoA-transferase activity"/>
    <property type="evidence" value="ECO:0007669"/>
    <property type="project" value="InterPro"/>
</dbReference>
<gene>
    <name evidence="2" type="ORF">SAMN05444417_2368</name>
</gene>
<keyword evidence="3" id="KW-1185">Reference proteome</keyword>
<keyword evidence="2" id="KW-0378">Hydrolase</keyword>
<dbReference type="InterPro" id="IPR026888">
    <property type="entry name" value="AcetylCoA_hyd_C"/>
</dbReference>
<evidence type="ECO:0000313" key="3">
    <source>
        <dbReference type="Proteomes" id="UP000184292"/>
    </source>
</evidence>
<dbReference type="GO" id="GO:0006083">
    <property type="term" value="P:acetate metabolic process"/>
    <property type="evidence" value="ECO:0007669"/>
    <property type="project" value="InterPro"/>
</dbReference>
<dbReference type="SUPFAM" id="SSF100950">
    <property type="entry name" value="NagB/RpiA/CoA transferase-like"/>
    <property type="match status" value="1"/>
</dbReference>
<dbReference type="PANTHER" id="PTHR21432:SF20">
    <property type="entry name" value="ACETYL-COA HYDROLASE"/>
    <property type="match status" value="1"/>
</dbReference>